<comment type="caution">
    <text evidence="1">The sequence shown here is derived from an EMBL/GenBank/DDBJ whole genome shotgun (WGS) entry which is preliminary data.</text>
</comment>
<sequence>MATDRPIHQLTFREKIRDGAHLARELVEHVELSLLPRLAQLESGLTPRPGHGDDDIADVTVRNLVASALESEQYATALDARIEALGQAIVQESQRILNAKG</sequence>
<dbReference type="EMBL" id="DSOK01000463">
    <property type="protein sequence ID" value="HEN17134.1"/>
    <property type="molecule type" value="Genomic_DNA"/>
</dbReference>
<dbReference type="AlphaFoldDB" id="A0A7C2P2D1"/>
<reference evidence="1" key="1">
    <citation type="journal article" date="2020" name="mSystems">
        <title>Genome- and Community-Level Interaction Insights into Carbon Utilization and Element Cycling Functions of Hydrothermarchaeota in Hydrothermal Sediment.</title>
        <authorList>
            <person name="Zhou Z."/>
            <person name="Liu Y."/>
            <person name="Xu W."/>
            <person name="Pan J."/>
            <person name="Luo Z.H."/>
            <person name="Li M."/>
        </authorList>
    </citation>
    <scope>NUCLEOTIDE SEQUENCE [LARGE SCALE GENOMIC DNA]</scope>
    <source>
        <strain evidence="1">SpSt-339</strain>
    </source>
</reference>
<gene>
    <name evidence="1" type="ORF">ENQ76_16875</name>
</gene>
<accession>A0A7C2P2D1</accession>
<evidence type="ECO:0000313" key="1">
    <source>
        <dbReference type="EMBL" id="HEN17134.1"/>
    </source>
</evidence>
<protein>
    <submittedName>
        <fullName evidence="1">Uncharacterized protein</fullName>
    </submittedName>
</protein>
<name>A0A7C2P2D1_9PLAN</name>
<organism evidence="1">
    <name type="scientific">Schlesneria paludicola</name>
    <dbReference type="NCBI Taxonomy" id="360056"/>
    <lineage>
        <taxon>Bacteria</taxon>
        <taxon>Pseudomonadati</taxon>
        <taxon>Planctomycetota</taxon>
        <taxon>Planctomycetia</taxon>
        <taxon>Planctomycetales</taxon>
        <taxon>Planctomycetaceae</taxon>
        <taxon>Schlesneria</taxon>
    </lineage>
</organism>
<proteinExistence type="predicted"/>